<dbReference type="GO" id="GO:0005524">
    <property type="term" value="F:ATP binding"/>
    <property type="evidence" value="ECO:0007669"/>
    <property type="project" value="UniProtKB-UniRule"/>
</dbReference>
<evidence type="ECO:0000256" key="6">
    <source>
        <dbReference type="ARBA" id="ARBA00022723"/>
    </source>
</evidence>
<comment type="similarity">
    <text evidence="16">Belongs to the AAA ATPase family.</text>
</comment>
<dbReference type="Gene3D" id="3.30.720.210">
    <property type="match status" value="1"/>
</dbReference>
<reference evidence="19 20" key="1">
    <citation type="submission" date="2019-02" db="EMBL/GenBank/DDBJ databases">
        <title>Deep-cultivation of Planctomycetes and their phenomic and genomic characterization uncovers novel biology.</title>
        <authorList>
            <person name="Wiegand S."/>
            <person name="Jogler M."/>
            <person name="Boedeker C."/>
            <person name="Pinto D."/>
            <person name="Vollmers J."/>
            <person name="Rivas-Marin E."/>
            <person name="Kohn T."/>
            <person name="Peeters S.H."/>
            <person name="Heuer A."/>
            <person name="Rast P."/>
            <person name="Oberbeckmann S."/>
            <person name="Bunk B."/>
            <person name="Jeske O."/>
            <person name="Meyerdierks A."/>
            <person name="Storesund J.E."/>
            <person name="Kallscheuer N."/>
            <person name="Luecker S."/>
            <person name="Lage O.M."/>
            <person name="Pohl T."/>
            <person name="Merkel B.J."/>
            <person name="Hornburger P."/>
            <person name="Mueller R.-W."/>
            <person name="Bruemmer F."/>
            <person name="Labrenz M."/>
            <person name="Spormann A.M."/>
            <person name="Op Den Camp H."/>
            <person name="Overmann J."/>
            <person name="Amann R."/>
            <person name="Jetten M.S.M."/>
            <person name="Mascher T."/>
            <person name="Medema M.H."/>
            <person name="Devos D.P."/>
            <person name="Kaster A.-K."/>
            <person name="Ovreas L."/>
            <person name="Rohde M."/>
            <person name="Galperin M.Y."/>
            <person name="Jogler C."/>
        </authorList>
    </citation>
    <scope>NUCLEOTIDE SEQUENCE [LARGE SCALE GENOMIC DNA]</scope>
    <source>
        <strain evidence="19 20">KOR42</strain>
    </source>
</reference>
<keyword evidence="6 15" id="KW-0479">Metal-binding</keyword>
<dbReference type="InterPro" id="IPR003959">
    <property type="entry name" value="ATPase_AAA_core"/>
</dbReference>
<feature type="compositionally biased region" description="Polar residues" evidence="17">
    <location>
        <begin position="1"/>
        <end position="11"/>
    </location>
</feature>
<evidence type="ECO:0000256" key="16">
    <source>
        <dbReference type="RuleBase" id="RU003651"/>
    </source>
</evidence>
<feature type="compositionally biased region" description="Polar residues" evidence="17">
    <location>
        <begin position="661"/>
        <end position="674"/>
    </location>
</feature>
<keyword evidence="3 15" id="KW-1003">Cell membrane</keyword>
<dbReference type="Pfam" id="PF00004">
    <property type="entry name" value="AAA"/>
    <property type="match status" value="1"/>
</dbReference>
<dbReference type="AlphaFoldDB" id="A0A5C5VQ13"/>
<dbReference type="InterPro" id="IPR037219">
    <property type="entry name" value="Peptidase_M41-like"/>
</dbReference>
<sequence length="674" mass="74662">MTDSPEQNTPPSGDGSGSGKATQRGRSSFPYYMLIFLFLVLIAWGWQAISASQRTEVSYSFFLSQLDAGNVKSASVKGLKVEGRWKNLEEAQEQLKSTYEKLNEGVTEESQQRKAPELADAFSTDVPPQENDELLRRMEKSGVEFGSENEDFTILLMQSLIYLLPFALLMGFLFFAMRRSSDPMGSGGMFGNFAKSQAKRFRPSDQQTTFDDVAGMEHAKQELQEVVEFLKEPAKFQRLGAEIPKGVLLMGPPGTGKTLVARAVAGEAGVPFYSINGSEFIQMFVGVGASRVRDMFRTAKENAPCILFIDEIDAVGRIRGAGVGGGHDEREQTLNQILSEMDGFESSAAVIVIAATNRPDVLDPALLRPGRFDRHVTIDRPSRDGRVGILKVHAAKIKLADDVDLQDVANGTIGFSGAELKNLVNEAALIAVREGKNAVDSDDFDSARDKITMGVPREEKMTQKERRMTAYHEAGHAILGWLLPEVDPVHKVTIVPRGRALGVTQFIPEEERMHMGELRLRQELAVFLGGRAAEKLVFDEYGAGAENDLKRASDVARRMVSAWGMSDKIGPVAYRDGEEHPFLGKEMHEQRKYSDQTAFLIDQEMREILIEAQEFATKTLEENRTALDEISEKLLDQEIVSRDEIEKILGPRIEREDNAVSKPSTNGDGQSTDE</sequence>
<dbReference type="GO" id="GO:0004222">
    <property type="term" value="F:metalloendopeptidase activity"/>
    <property type="evidence" value="ECO:0007669"/>
    <property type="project" value="InterPro"/>
</dbReference>
<dbReference type="PANTHER" id="PTHR23076">
    <property type="entry name" value="METALLOPROTEASE M41 FTSH"/>
    <property type="match status" value="1"/>
</dbReference>
<feature type="transmembrane region" description="Helical" evidence="15">
    <location>
        <begin position="29"/>
        <end position="49"/>
    </location>
</feature>
<dbReference type="Pfam" id="PF17862">
    <property type="entry name" value="AAA_lid_3"/>
    <property type="match status" value="1"/>
</dbReference>
<name>A0A5C5VQ13_9PLAN</name>
<gene>
    <name evidence="19" type="primary">ftsH_3</name>
    <name evidence="15" type="synonym">ftsH</name>
    <name evidence="19" type="ORF">KOR42_48810</name>
</gene>
<dbReference type="EMBL" id="SIHI01000048">
    <property type="protein sequence ID" value="TWT40738.1"/>
    <property type="molecule type" value="Genomic_DNA"/>
</dbReference>
<evidence type="ECO:0000256" key="12">
    <source>
        <dbReference type="ARBA" id="ARBA00023049"/>
    </source>
</evidence>
<comment type="caution">
    <text evidence="19">The sequence shown here is derived from an EMBL/GenBank/DDBJ whole genome shotgun (WGS) entry which is preliminary data.</text>
</comment>
<dbReference type="FunFam" id="3.40.50.300:FF:000001">
    <property type="entry name" value="ATP-dependent zinc metalloprotease FtsH"/>
    <property type="match status" value="1"/>
</dbReference>
<dbReference type="RefSeq" id="WP_146512196.1">
    <property type="nucleotide sequence ID" value="NZ_SIHI01000048.1"/>
</dbReference>
<feature type="active site" evidence="15">
    <location>
        <position position="473"/>
    </location>
</feature>
<dbReference type="GO" id="GO:0006508">
    <property type="term" value="P:proteolysis"/>
    <property type="evidence" value="ECO:0007669"/>
    <property type="project" value="UniProtKB-KW"/>
</dbReference>
<evidence type="ECO:0000313" key="19">
    <source>
        <dbReference type="EMBL" id="TWT40738.1"/>
    </source>
</evidence>
<dbReference type="PROSITE" id="PS00674">
    <property type="entry name" value="AAA"/>
    <property type="match status" value="1"/>
</dbReference>
<dbReference type="GO" id="GO:0005886">
    <property type="term" value="C:plasma membrane"/>
    <property type="evidence" value="ECO:0007669"/>
    <property type="project" value="UniProtKB-SubCell"/>
</dbReference>
<dbReference type="InterPro" id="IPR011546">
    <property type="entry name" value="Pept_M41_FtsH_extracell"/>
</dbReference>
<dbReference type="Gene3D" id="3.40.50.300">
    <property type="entry name" value="P-loop containing nucleotide triphosphate hydrolases"/>
    <property type="match status" value="1"/>
</dbReference>
<dbReference type="InterPro" id="IPR005936">
    <property type="entry name" value="FtsH"/>
</dbReference>
<keyword evidence="12 15" id="KW-0482">Metalloprotease</keyword>
<keyword evidence="11 15" id="KW-1133">Transmembrane helix</keyword>
<keyword evidence="5 15" id="KW-0812">Transmembrane</keyword>
<dbReference type="InterPro" id="IPR027417">
    <property type="entry name" value="P-loop_NTPase"/>
</dbReference>
<keyword evidence="7 15" id="KW-0547">Nucleotide-binding</keyword>
<dbReference type="FunFam" id="1.20.58.760:FF:000001">
    <property type="entry name" value="ATP-dependent zinc metalloprotease FtsH"/>
    <property type="match status" value="1"/>
</dbReference>
<comment type="cofactor">
    <cofactor evidence="15">
        <name>Zn(2+)</name>
        <dbReference type="ChEBI" id="CHEBI:29105"/>
    </cofactor>
    <text evidence="15">Binds 1 zinc ion per subunit.</text>
</comment>
<feature type="binding site" evidence="15">
    <location>
        <position position="472"/>
    </location>
    <ligand>
        <name>Zn(2+)</name>
        <dbReference type="ChEBI" id="CHEBI:29105"/>
        <note>catalytic</note>
    </ligand>
</feature>
<feature type="transmembrane region" description="Helical" evidence="15">
    <location>
        <begin position="152"/>
        <end position="176"/>
    </location>
</feature>
<dbReference type="HAMAP" id="MF_01458">
    <property type="entry name" value="FtsH"/>
    <property type="match status" value="1"/>
</dbReference>
<evidence type="ECO:0000256" key="9">
    <source>
        <dbReference type="ARBA" id="ARBA00022833"/>
    </source>
</evidence>
<dbReference type="NCBIfam" id="TIGR01241">
    <property type="entry name" value="FtsH_fam"/>
    <property type="match status" value="1"/>
</dbReference>
<dbReference type="OrthoDB" id="9809379at2"/>
<evidence type="ECO:0000256" key="8">
    <source>
        <dbReference type="ARBA" id="ARBA00022801"/>
    </source>
</evidence>
<evidence type="ECO:0000256" key="10">
    <source>
        <dbReference type="ARBA" id="ARBA00022840"/>
    </source>
</evidence>
<evidence type="ECO:0000313" key="20">
    <source>
        <dbReference type="Proteomes" id="UP000317243"/>
    </source>
</evidence>
<dbReference type="GO" id="GO:0030163">
    <property type="term" value="P:protein catabolic process"/>
    <property type="evidence" value="ECO:0007669"/>
    <property type="project" value="UniProtKB-UniRule"/>
</dbReference>
<organism evidence="19 20">
    <name type="scientific">Thalassoglobus neptunius</name>
    <dbReference type="NCBI Taxonomy" id="1938619"/>
    <lineage>
        <taxon>Bacteria</taxon>
        <taxon>Pseudomonadati</taxon>
        <taxon>Planctomycetota</taxon>
        <taxon>Planctomycetia</taxon>
        <taxon>Planctomycetales</taxon>
        <taxon>Planctomycetaceae</taxon>
        <taxon>Thalassoglobus</taxon>
    </lineage>
</organism>
<comment type="subcellular location">
    <subcellularLocation>
        <location evidence="15">Cell membrane</location>
        <topology evidence="15">Multi-pass membrane protein</topology>
        <orientation evidence="15">Cytoplasmic side</orientation>
    </subcellularLocation>
    <subcellularLocation>
        <location evidence="1">Membrane</location>
    </subcellularLocation>
</comment>
<dbReference type="Pfam" id="PF06480">
    <property type="entry name" value="FtsH_ext"/>
    <property type="match status" value="1"/>
</dbReference>
<dbReference type="Gene3D" id="1.20.58.760">
    <property type="entry name" value="Peptidase M41"/>
    <property type="match status" value="1"/>
</dbReference>
<evidence type="ECO:0000259" key="18">
    <source>
        <dbReference type="SMART" id="SM00382"/>
    </source>
</evidence>
<evidence type="ECO:0000256" key="14">
    <source>
        <dbReference type="ARBA" id="ARBA00061570"/>
    </source>
</evidence>
<dbReference type="SUPFAM" id="SSF52540">
    <property type="entry name" value="P-loop containing nucleoside triphosphate hydrolases"/>
    <property type="match status" value="1"/>
</dbReference>
<dbReference type="EC" id="3.4.24.-" evidence="15"/>
<dbReference type="CDD" id="cd19501">
    <property type="entry name" value="RecA-like_FtsH"/>
    <property type="match status" value="1"/>
</dbReference>
<feature type="domain" description="AAA+ ATPase" evidence="18">
    <location>
        <begin position="243"/>
        <end position="382"/>
    </location>
</feature>
<dbReference type="InterPro" id="IPR003593">
    <property type="entry name" value="AAA+_ATPase"/>
</dbReference>
<dbReference type="Pfam" id="PF01434">
    <property type="entry name" value="Peptidase_M41"/>
    <property type="match status" value="1"/>
</dbReference>
<feature type="region of interest" description="Disordered" evidence="17">
    <location>
        <begin position="650"/>
        <end position="674"/>
    </location>
</feature>
<evidence type="ECO:0000256" key="2">
    <source>
        <dbReference type="ARBA" id="ARBA00010044"/>
    </source>
</evidence>
<dbReference type="Gene3D" id="1.10.8.60">
    <property type="match status" value="1"/>
</dbReference>
<comment type="subunit">
    <text evidence="15">Homohexamer.</text>
</comment>
<dbReference type="FunFam" id="1.10.8.60:FF:000001">
    <property type="entry name" value="ATP-dependent zinc metalloprotease FtsH"/>
    <property type="match status" value="1"/>
</dbReference>
<feature type="compositionally biased region" description="Basic and acidic residues" evidence="17">
    <location>
        <begin position="650"/>
        <end position="659"/>
    </location>
</feature>
<dbReference type="SMART" id="SM00382">
    <property type="entry name" value="AAA"/>
    <property type="match status" value="1"/>
</dbReference>
<evidence type="ECO:0000256" key="7">
    <source>
        <dbReference type="ARBA" id="ARBA00022741"/>
    </source>
</evidence>
<evidence type="ECO:0000256" key="17">
    <source>
        <dbReference type="SAM" id="MobiDB-lite"/>
    </source>
</evidence>
<dbReference type="InterPro" id="IPR000642">
    <property type="entry name" value="Peptidase_M41"/>
</dbReference>
<keyword evidence="8 15" id="KW-0378">Hydrolase</keyword>
<dbReference type="GO" id="GO:0016887">
    <property type="term" value="F:ATP hydrolysis activity"/>
    <property type="evidence" value="ECO:0007669"/>
    <property type="project" value="UniProtKB-UniRule"/>
</dbReference>
<protein>
    <recommendedName>
        <fullName evidence="15">ATP-dependent zinc metalloprotease FtsH</fullName>
        <ecNumber evidence="15">3.4.24.-</ecNumber>
    </recommendedName>
</protein>
<accession>A0A5C5VQ13</accession>
<evidence type="ECO:0000256" key="11">
    <source>
        <dbReference type="ARBA" id="ARBA00022989"/>
    </source>
</evidence>
<comment type="function">
    <text evidence="15">Acts as a processive, ATP-dependent zinc metallopeptidase for both cytoplasmic and membrane proteins. Plays a role in the quality control of integral membrane proteins.</text>
</comment>
<evidence type="ECO:0000256" key="15">
    <source>
        <dbReference type="HAMAP-Rule" id="MF_01458"/>
    </source>
</evidence>
<keyword evidence="10 15" id="KW-0067">ATP-binding</keyword>
<evidence type="ECO:0000256" key="3">
    <source>
        <dbReference type="ARBA" id="ARBA00022475"/>
    </source>
</evidence>
<dbReference type="InterPro" id="IPR041569">
    <property type="entry name" value="AAA_lid_3"/>
</dbReference>
<dbReference type="PANTHER" id="PTHR23076:SF97">
    <property type="entry name" value="ATP-DEPENDENT ZINC METALLOPROTEASE YME1L1"/>
    <property type="match status" value="1"/>
</dbReference>
<comment type="similarity">
    <text evidence="14 15">In the central section; belongs to the AAA ATPase family.</text>
</comment>
<comment type="similarity">
    <text evidence="2 15">In the C-terminal section; belongs to the peptidase M41 family.</text>
</comment>
<keyword evidence="20" id="KW-1185">Reference proteome</keyword>
<feature type="binding site" evidence="15">
    <location>
        <begin position="251"/>
        <end position="258"/>
    </location>
    <ligand>
        <name>ATP</name>
        <dbReference type="ChEBI" id="CHEBI:30616"/>
    </ligand>
</feature>
<keyword evidence="9 15" id="KW-0862">Zinc</keyword>
<evidence type="ECO:0000256" key="13">
    <source>
        <dbReference type="ARBA" id="ARBA00023136"/>
    </source>
</evidence>
<dbReference type="GO" id="GO:0008270">
    <property type="term" value="F:zinc ion binding"/>
    <property type="evidence" value="ECO:0007669"/>
    <property type="project" value="UniProtKB-UniRule"/>
</dbReference>
<dbReference type="GO" id="GO:0004176">
    <property type="term" value="F:ATP-dependent peptidase activity"/>
    <property type="evidence" value="ECO:0007669"/>
    <property type="project" value="InterPro"/>
</dbReference>
<dbReference type="InterPro" id="IPR003960">
    <property type="entry name" value="ATPase_AAA_CS"/>
</dbReference>
<evidence type="ECO:0000256" key="5">
    <source>
        <dbReference type="ARBA" id="ARBA00022692"/>
    </source>
</evidence>
<feature type="region of interest" description="Disordered" evidence="17">
    <location>
        <begin position="105"/>
        <end position="129"/>
    </location>
</feature>
<keyword evidence="13 15" id="KW-0472">Membrane</keyword>
<keyword evidence="4 15" id="KW-0645">Protease</keyword>
<dbReference type="Proteomes" id="UP000317243">
    <property type="component" value="Unassembled WGS sequence"/>
</dbReference>
<feature type="binding site" evidence="15">
    <location>
        <position position="476"/>
    </location>
    <ligand>
        <name>Zn(2+)</name>
        <dbReference type="ChEBI" id="CHEBI:29105"/>
        <note>catalytic</note>
    </ligand>
</feature>
<feature type="binding site" evidence="15">
    <location>
        <position position="548"/>
    </location>
    <ligand>
        <name>Zn(2+)</name>
        <dbReference type="ChEBI" id="CHEBI:29105"/>
        <note>catalytic</note>
    </ligand>
</feature>
<evidence type="ECO:0000256" key="1">
    <source>
        <dbReference type="ARBA" id="ARBA00004370"/>
    </source>
</evidence>
<dbReference type="SUPFAM" id="SSF140990">
    <property type="entry name" value="FtsH protease domain-like"/>
    <property type="match status" value="1"/>
</dbReference>
<proteinExistence type="inferred from homology"/>
<feature type="region of interest" description="Disordered" evidence="17">
    <location>
        <begin position="1"/>
        <end position="22"/>
    </location>
</feature>
<evidence type="ECO:0000256" key="4">
    <source>
        <dbReference type="ARBA" id="ARBA00022670"/>
    </source>
</evidence>